<proteinExistence type="predicted"/>
<dbReference type="Gene3D" id="2.60.40.10">
    <property type="entry name" value="Immunoglobulins"/>
    <property type="match status" value="1"/>
</dbReference>
<evidence type="ECO:0008006" key="4">
    <source>
        <dbReference type="Google" id="ProtNLM"/>
    </source>
</evidence>
<dbReference type="RefSeq" id="WP_082702635.1">
    <property type="nucleotide sequence ID" value="NZ_LDSL01000134.1"/>
</dbReference>
<sequence>MFVRPSWAPVYLGCAVLLVACGGGGSGGGGGLGGFAPPAAGSGGGGASGSGGASTPGSGGAAGSGGTAAASTVLSGRVTYESVPSANGVLDYGAVARKPVRGVPLDVVDAAGNVKASATTDADGRYSVTVAAGGPVAVRVLAKLVRGSGSGSADVAVRDNTQSGGIHGIQTNFFALGGATATRDINAASGWTGSAYGSDRLAAPFAVLDAIYAAQSKVLSTAAGTVFPPLDVYWSPDNRPAGGAPELGQIGTSHFEDRTRSGGGRSIYVLGQENVDTDEYDTSVIAHEWGHYYQSAFSRDDSPGGPHSTGDLADRRLAFSEGWGNAWSGIALGRRDYSDSAGPRQSQGFAFALDTGAPSTPGWYKEFSVQSVLWNLNNQIGFTPIHQAMTQGLKNTPAVTSIHAFASAFIAVASSAQQAALNSLLAGQRITGSSDAFGGSETNDGGLGAFALPLYTSAAVGTPKQVCVTDQADPGGSGNKLGSFAYLRLPISQARDYTVNVSGPAGSDPDFRVYQGALVGGAANVQAGSDQAKVKLGAGTAVVAVQDFNVSSANTCFTVTVN</sequence>
<evidence type="ECO:0000313" key="3">
    <source>
        <dbReference type="Proteomes" id="UP000072741"/>
    </source>
</evidence>
<dbReference type="PROSITE" id="PS51257">
    <property type="entry name" value="PROKAR_LIPOPROTEIN"/>
    <property type="match status" value="1"/>
</dbReference>
<dbReference type="InterPro" id="IPR013783">
    <property type="entry name" value="Ig-like_fold"/>
</dbReference>
<evidence type="ECO:0000256" key="1">
    <source>
        <dbReference type="SAM" id="MobiDB-lite"/>
    </source>
</evidence>
<accession>A0A147GPC6</accession>
<feature type="region of interest" description="Disordered" evidence="1">
    <location>
        <begin position="43"/>
        <end position="66"/>
    </location>
</feature>
<dbReference type="AlphaFoldDB" id="A0A147GPC6"/>
<evidence type="ECO:0000313" key="2">
    <source>
        <dbReference type="EMBL" id="KTT15800.1"/>
    </source>
</evidence>
<gene>
    <name evidence="2" type="ORF">NS331_19800</name>
</gene>
<dbReference type="SUPFAM" id="SSF55486">
    <property type="entry name" value="Metalloproteases ('zincins'), catalytic domain"/>
    <property type="match status" value="1"/>
</dbReference>
<dbReference type="PATRIC" id="fig|433924.3.peg.975"/>
<name>A0A147GPC6_9BURK</name>
<protein>
    <recommendedName>
        <fullName evidence="4">Lipoprotein</fullName>
    </recommendedName>
</protein>
<reference evidence="2 3" key="1">
    <citation type="journal article" date="2016" name="Front. Microbiol.">
        <title>Genomic Resource of Rice Seed Associated Bacteria.</title>
        <authorList>
            <person name="Midha S."/>
            <person name="Bansal K."/>
            <person name="Sharma S."/>
            <person name="Kumar N."/>
            <person name="Patil P.P."/>
            <person name="Chaudhry V."/>
            <person name="Patil P.B."/>
        </authorList>
    </citation>
    <scope>NUCLEOTIDE SEQUENCE [LARGE SCALE GENOMIC DNA]</scope>
    <source>
        <strain evidence="2 3">NS331</strain>
    </source>
</reference>
<dbReference type="OrthoDB" id="5699193at2"/>
<dbReference type="EMBL" id="LDSL01000134">
    <property type="protein sequence ID" value="KTT15800.1"/>
    <property type="molecule type" value="Genomic_DNA"/>
</dbReference>
<keyword evidence="3" id="KW-1185">Reference proteome</keyword>
<dbReference type="Proteomes" id="UP000072741">
    <property type="component" value="Unassembled WGS sequence"/>
</dbReference>
<organism evidence="2 3">
    <name type="scientific">Pseudacidovorax intermedius</name>
    <dbReference type="NCBI Taxonomy" id="433924"/>
    <lineage>
        <taxon>Bacteria</taxon>
        <taxon>Pseudomonadati</taxon>
        <taxon>Pseudomonadota</taxon>
        <taxon>Betaproteobacteria</taxon>
        <taxon>Burkholderiales</taxon>
        <taxon>Comamonadaceae</taxon>
        <taxon>Pseudacidovorax</taxon>
    </lineage>
</organism>
<comment type="caution">
    <text evidence="2">The sequence shown here is derived from an EMBL/GenBank/DDBJ whole genome shotgun (WGS) entry which is preliminary data.</text>
</comment>